<dbReference type="Pfam" id="PF02452">
    <property type="entry name" value="PemK_toxin"/>
    <property type="match status" value="1"/>
</dbReference>
<dbReference type="SUPFAM" id="SSF50118">
    <property type="entry name" value="Cell growth inhibitor/plasmid maintenance toxic component"/>
    <property type="match status" value="1"/>
</dbReference>
<sequence length="146" mass="16120">MDGYPGDYEAVPPLEWAPTPQDPTPSPGEVVWAHVPYEEDHTRGKDRPVLLIGRDGPWLLGLQLTSVDHDLDEAQEASAGRHWIDIGAGQWDHRGRRSEVRVNRVIRIDPSAVRRDGAVLQEDLFVAVATAVRAVAAGRAYDDDPV</sequence>
<accession>A0ABZ2ME20</accession>
<name>A0ABZ2ME20_9MICO</name>
<dbReference type="EMBL" id="CP144913">
    <property type="protein sequence ID" value="WXB75295.1"/>
    <property type="molecule type" value="Genomic_DNA"/>
</dbReference>
<dbReference type="Proteomes" id="UP001382727">
    <property type="component" value="Chromosome"/>
</dbReference>
<organism evidence="1 2">
    <name type="scientific">Janibacter alittae</name>
    <dbReference type="NCBI Taxonomy" id="3115209"/>
    <lineage>
        <taxon>Bacteria</taxon>
        <taxon>Bacillati</taxon>
        <taxon>Actinomycetota</taxon>
        <taxon>Actinomycetes</taxon>
        <taxon>Micrococcales</taxon>
        <taxon>Intrasporangiaceae</taxon>
        <taxon>Janibacter</taxon>
    </lineage>
</organism>
<evidence type="ECO:0000313" key="2">
    <source>
        <dbReference type="Proteomes" id="UP001382727"/>
    </source>
</evidence>
<evidence type="ECO:0000313" key="1">
    <source>
        <dbReference type="EMBL" id="WXB75295.1"/>
    </source>
</evidence>
<gene>
    <name evidence="1" type="ORF">V1351_10035</name>
</gene>
<protein>
    <submittedName>
        <fullName evidence="1">Type II toxin-antitoxin system PemK/MazF family toxin</fullName>
    </submittedName>
</protein>
<proteinExistence type="predicted"/>
<keyword evidence="2" id="KW-1185">Reference proteome</keyword>
<reference evidence="1 2" key="1">
    <citation type="submission" date="2024-02" db="EMBL/GenBank/DDBJ databases">
        <title>Janibacter sp. nov., isolated from gut of marine sandworm.</title>
        <authorList>
            <person name="Kim B."/>
            <person name="Jun M.O."/>
            <person name="Shin N.-R."/>
        </authorList>
    </citation>
    <scope>NUCLEOTIDE SEQUENCE [LARGE SCALE GENOMIC DNA]</scope>
    <source>
        <strain evidence="1 2">A1S7</strain>
    </source>
</reference>
<dbReference type="RefSeq" id="WP_338748007.1">
    <property type="nucleotide sequence ID" value="NZ_CP144913.1"/>
</dbReference>
<dbReference type="InterPro" id="IPR003477">
    <property type="entry name" value="PemK-like"/>
</dbReference>